<accession>A0A1A2RLA6</accession>
<dbReference type="GO" id="GO:0031412">
    <property type="term" value="P:gas vesicle organization"/>
    <property type="evidence" value="ECO:0007669"/>
    <property type="project" value="InterPro"/>
</dbReference>
<gene>
    <name evidence="4" type="ORF">A5685_15395</name>
</gene>
<comment type="similarity">
    <text evidence="3">Belongs to the gas vesicle GvpF/GvpL family.</text>
</comment>
<sequence length="260" mass="28093">MSTEGVWAYAVVRAEAAEQGFAGLHGVAGEPVRAVRDSGLTAVVGTVGLGEFGEEPLRRNLEDLDWLAATARAHDAVISAIARRGPVVPMRMATVFLDDSRVREMLESRHDDFVAGLDRVTSREELGVKAYADAKVLTGEAESGDRPGEKLSGTAYLMRRRRALASQDDAFRLAAEHAARIHAGLLERAVDGKRRPASDHRLSGREAWTVLNGTYLVERDDVQAFRAAVAAIDRNTPGIELEITGPWPPYSFAGDVGGYA</sequence>
<dbReference type="AlphaFoldDB" id="A0A1A2RLA6"/>
<dbReference type="Proteomes" id="UP000093861">
    <property type="component" value="Unassembled WGS sequence"/>
</dbReference>
<name>A0A1A2RLA6_9MYCO</name>
<organism evidence="4 5">
    <name type="scientific">Mycobacterium colombiense</name>
    <dbReference type="NCBI Taxonomy" id="339268"/>
    <lineage>
        <taxon>Bacteria</taxon>
        <taxon>Bacillati</taxon>
        <taxon>Actinomycetota</taxon>
        <taxon>Actinomycetes</taxon>
        <taxon>Mycobacteriales</taxon>
        <taxon>Mycobacteriaceae</taxon>
        <taxon>Mycobacterium</taxon>
        <taxon>Mycobacterium avium complex (MAC)</taxon>
    </lineage>
</organism>
<dbReference type="PANTHER" id="PTHR36852:SF1">
    <property type="entry name" value="PROTEIN GVPL 2"/>
    <property type="match status" value="1"/>
</dbReference>
<dbReference type="GO" id="GO:0031411">
    <property type="term" value="C:gas vesicle"/>
    <property type="evidence" value="ECO:0007669"/>
    <property type="project" value="UniProtKB-SubCell"/>
</dbReference>
<dbReference type="EMBL" id="LZJS01000170">
    <property type="protein sequence ID" value="OBH52307.1"/>
    <property type="molecule type" value="Genomic_DNA"/>
</dbReference>
<evidence type="ECO:0000256" key="3">
    <source>
        <dbReference type="ARBA" id="ARBA00035643"/>
    </source>
</evidence>
<proteinExistence type="inferred from homology"/>
<reference evidence="4 5" key="1">
    <citation type="submission" date="2016-06" db="EMBL/GenBank/DDBJ databases">
        <authorList>
            <person name="Kjaerup R.B."/>
            <person name="Dalgaard T.S."/>
            <person name="Juul-Madsen H.R."/>
        </authorList>
    </citation>
    <scope>NUCLEOTIDE SEQUENCE [LARGE SCALE GENOMIC DNA]</scope>
    <source>
        <strain evidence="4 5">E2464</strain>
    </source>
</reference>
<dbReference type="Pfam" id="PF06386">
    <property type="entry name" value="GvpL_GvpF"/>
    <property type="match status" value="1"/>
</dbReference>
<dbReference type="InterPro" id="IPR009430">
    <property type="entry name" value="GvpL/GvpF"/>
</dbReference>
<dbReference type="RefSeq" id="WP_064954628.1">
    <property type="nucleotide sequence ID" value="NZ_LZJS01000170.1"/>
</dbReference>
<comment type="caution">
    <text evidence="4">The sequence shown here is derived from an EMBL/GenBank/DDBJ whole genome shotgun (WGS) entry which is preliminary data.</text>
</comment>
<evidence type="ECO:0000256" key="2">
    <source>
        <dbReference type="ARBA" id="ARBA00035108"/>
    </source>
</evidence>
<evidence type="ECO:0000256" key="1">
    <source>
        <dbReference type="ARBA" id="ARBA00022987"/>
    </source>
</evidence>
<evidence type="ECO:0000313" key="4">
    <source>
        <dbReference type="EMBL" id="OBH52307.1"/>
    </source>
</evidence>
<protein>
    <submittedName>
        <fullName evidence="4">Gas vesicle protein GvpFL</fullName>
    </submittedName>
</protein>
<evidence type="ECO:0000313" key="5">
    <source>
        <dbReference type="Proteomes" id="UP000093861"/>
    </source>
</evidence>
<dbReference type="PANTHER" id="PTHR36852">
    <property type="entry name" value="PROTEIN GVPL 2"/>
    <property type="match status" value="1"/>
</dbReference>
<comment type="subcellular location">
    <subcellularLocation>
        <location evidence="2">Gas vesicle</location>
    </subcellularLocation>
</comment>
<keyword evidence="1" id="KW-0304">Gas vesicle</keyword>